<organism evidence="2 3">
    <name type="scientific">Thermothielavioides terrestris (strain ATCC 38088 / NRRL 8126)</name>
    <name type="common">Thielavia terrestris</name>
    <dbReference type="NCBI Taxonomy" id="578455"/>
    <lineage>
        <taxon>Eukaryota</taxon>
        <taxon>Fungi</taxon>
        <taxon>Dikarya</taxon>
        <taxon>Ascomycota</taxon>
        <taxon>Pezizomycotina</taxon>
        <taxon>Sordariomycetes</taxon>
        <taxon>Sordariomycetidae</taxon>
        <taxon>Sordariales</taxon>
        <taxon>Chaetomiaceae</taxon>
        <taxon>Thermothielavioides</taxon>
        <taxon>Thermothielavioides terrestris</taxon>
    </lineage>
</organism>
<proteinExistence type="predicted"/>
<gene>
    <name evidence="2" type="ORF">THITE_159801</name>
</gene>
<evidence type="ECO:0000313" key="2">
    <source>
        <dbReference type="EMBL" id="AEO68520.1"/>
    </source>
</evidence>
<dbReference type="Proteomes" id="UP000008181">
    <property type="component" value="Chromosome 3"/>
</dbReference>
<feature type="compositionally biased region" description="Basic residues" evidence="1">
    <location>
        <begin position="56"/>
        <end position="65"/>
    </location>
</feature>
<sequence>MDLKRVKWVCRDFWETLKKTGGGGSGGTVSVKLGRWRDQTEPEKRGEPGPGEKPKLGSRRNRRKWSMQLGSRARRGPGPGPGPGAEGQAAPGTRATSANPQKVLNTDLRCACDPGQPASAEQHIVLPSAPHVLH</sequence>
<evidence type="ECO:0000256" key="1">
    <source>
        <dbReference type="SAM" id="MobiDB-lite"/>
    </source>
</evidence>
<keyword evidence="3" id="KW-1185">Reference proteome</keyword>
<evidence type="ECO:0000313" key="3">
    <source>
        <dbReference type="Proteomes" id="UP000008181"/>
    </source>
</evidence>
<dbReference type="AlphaFoldDB" id="G2R6U2"/>
<reference evidence="2 3" key="1">
    <citation type="journal article" date="2011" name="Nat. Biotechnol.">
        <title>Comparative genomic analysis of the thermophilic biomass-degrading fungi Myceliophthora thermophila and Thielavia terrestris.</title>
        <authorList>
            <person name="Berka R.M."/>
            <person name="Grigoriev I.V."/>
            <person name="Otillar R."/>
            <person name="Salamov A."/>
            <person name="Grimwood J."/>
            <person name="Reid I."/>
            <person name="Ishmael N."/>
            <person name="John T."/>
            <person name="Darmond C."/>
            <person name="Moisan M.-C."/>
            <person name="Henrissat B."/>
            <person name="Coutinho P.M."/>
            <person name="Lombard V."/>
            <person name="Natvig D.O."/>
            <person name="Lindquist E."/>
            <person name="Schmutz J."/>
            <person name="Lucas S."/>
            <person name="Harris P."/>
            <person name="Powlowski J."/>
            <person name="Bellemare A."/>
            <person name="Taylor D."/>
            <person name="Butler G."/>
            <person name="de Vries R.P."/>
            <person name="Allijn I.E."/>
            <person name="van den Brink J."/>
            <person name="Ushinsky S."/>
            <person name="Storms R."/>
            <person name="Powell A.J."/>
            <person name="Paulsen I.T."/>
            <person name="Elbourne L.D.H."/>
            <person name="Baker S.E."/>
            <person name="Magnuson J."/>
            <person name="LaBoissiere S."/>
            <person name="Clutterbuck A.J."/>
            <person name="Martinez D."/>
            <person name="Wogulis M."/>
            <person name="de Leon A.L."/>
            <person name="Rey M.W."/>
            <person name="Tsang A."/>
        </authorList>
    </citation>
    <scope>NUCLEOTIDE SEQUENCE [LARGE SCALE GENOMIC DNA]</scope>
    <source>
        <strain evidence="3">ATCC 38088 / NRRL 8126</strain>
    </source>
</reference>
<protein>
    <submittedName>
        <fullName evidence="2">Uncharacterized protein</fullName>
    </submittedName>
</protein>
<dbReference type="HOGENOM" id="CLU_1897645_0_0_1"/>
<feature type="region of interest" description="Disordered" evidence="1">
    <location>
        <begin position="17"/>
        <end position="134"/>
    </location>
</feature>
<dbReference type="KEGG" id="ttt:THITE_159801"/>
<feature type="compositionally biased region" description="Basic and acidic residues" evidence="1">
    <location>
        <begin position="35"/>
        <end position="55"/>
    </location>
</feature>
<dbReference type="GeneID" id="11518645"/>
<dbReference type="EMBL" id="CP003011">
    <property type="protein sequence ID" value="AEO68520.1"/>
    <property type="molecule type" value="Genomic_DNA"/>
</dbReference>
<feature type="compositionally biased region" description="Polar residues" evidence="1">
    <location>
        <begin position="94"/>
        <end position="104"/>
    </location>
</feature>
<accession>G2R6U2</accession>
<name>G2R6U2_THETT</name>
<dbReference type="RefSeq" id="XP_003654856.1">
    <property type="nucleotide sequence ID" value="XM_003654808.1"/>
</dbReference>